<comment type="similarity">
    <text evidence="4">Belongs to the protein kinase superfamily.</text>
</comment>
<keyword evidence="1 3" id="KW-0547">Nucleotide-binding</keyword>
<dbReference type="SUPFAM" id="SSF56112">
    <property type="entry name" value="Protein kinase-like (PK-like)"/>
    <property type="match status" value="1"/>
</dbReference>
<dbReference type="Gene3D" id="1.10.510.10">
    <property type="entry name" value="Transferase(Phosphotransferase) domain 1"/>
    <property type="match status" value="1"/>
</dbReference>
<dbReference type="InterPro" id="IPR000719">
    <property type="entry name" value="Prot_kinase_dom"/>
</dbReference>
<keyword evidence="4" id="KW-0418">Kinase</keyword>
<feature type="domain" description="Protein kinase" evidence="5">
    <location>
        <begin position="63"/>
        <end position="450"/>
    </location>
</feature>
<organism evidence="6">
    <name type="scientific">Hemiselmis andersenii</name>
    <name type="common">Cryptophyte alga</name>
    <dbReference type="NCBI Taxonomy" id="464988"/>
    <lineage>
        <taxon>Eukaryota</taxon>
        <taxon>Cryptophyceae</taxon>
        <taxon>Cryptomonadales</taxon>
        <taxon>Hemiselmidaceae</taxon>
        <taxon>Hemiselmis</taxon>
    </lineage>
</organism>
<keyword evidence="4" id="KW-0723">Serine/threonine-protein kinase</keyword>
<protein>
    <recommendedName>
        <fullName evidence="5">Protein kinase domain-containing protein</fullName>
    </recommendedName>
</protein>
<evidence type="ECO:0000256" key="3">
    <source>
        <dbReference type="PROSITE-ProRule" id="PRU10141"/>
    </source>
</evidence>
<dbReference type="PROSITE" id="PS50011">
    <property type="entry name" value="PROTEIN_KINASE_DOM"/>
    <property type="match status" value="1"/>
</dbReference>
<sequence>MAVQAAYKRANIFSAVRDWWRHPPRASDVPLTGPCNVSLADYQCLNDHHFIELGTDDGDLEGVDLGTKLGAGSYGSVFRGKLRGGEHDGLDIVAKRARDWEGRICDDNLNNTQMEDRIRHFAEIGTIARDCAGLSIKYLEVEAYMNDLVMAARPAAAAPYLGMVMLNGSRWLVWEYAGADTLEDVLVRCDELGSLAPLAKALRYDDFVEGDAGCFQNLVNILARHLVECVIMMSEAGVAHRDVKPLNMLCVGGRLLMIDFGSAASMGISGRVGYDWDKSPCDPRYAPPEQFIDERYWTKFDLYSAGLIVVRVIFRPLWCGKYFDEFSDQYHKAGYDLDRWLDAVIRSDTTLQGAGGQKRAWRLPLAFRRRGDRSDSSEREGEYIELAAKSCSLEAHAEGKLTMCSIIEGLELLSHDGEGVCWASLRGMLKEHPKDRADPRRVLDDLDASLKSAGVEIDRRCAAVDAAEVEMPSAGGG</sequence>
<evidence type="ECO:0000256" key="2">
    <source>
        <dbReference type="ARBA" id="ARBA00022840"/>
    </source>
</evidence>
<keyword evidence="4" id="KW-0808">Transferase</keyword>
<dbReference type="EMBL" id="HBFK01013981">
    <property type="protein sequence ID" value="CAD8741966.1"/>
    <property type="molecule type" value="Transcribed_RNA"/>
</dbReference>
<dbReference type="Pfam" id="PF00069">
    <property type="entry name" value="Pkinase"/>
    <property type="match status" value="1"/>
</dbReference>
<keyword evidence="2 3" id="KW-0067">ATP-binding</keyword>
<accession>A0A6T8K173</accession>
<dbReference type="InterPro" id="IPR017441">
    <property type="entry name" value="Protein_kinase_ATP_BS"/>
</dbReference>
<dbReference type="InterPro" id="IPR008271">
    <property type="entry name" value="Ser/Thr_kinase_AS"/>
</dbReference>
<name>A0A6T8K173_HEMAN</name>
<dbReference type="PROSITE" id="PS00107">
    <property type="entry name" value="PROTEIN_KINASE_ATP"/>
    <property type="match status" value="1"/>
</dbReference>
<dbReference type="AlphaFoldDB" id="A0A6T8K173"/>
<gene>
    <name evidence="6" type="ORF">HAND1043_LOCUS8460</name>
</gene>
<dbReference type="InterPro" id="IPR011009">
    <property type="entry name" value="Kinase-like_dom_sf"/>
</dbReference>
<evidence type="ECO:0000313" key="6">
    <source>
        <dbReference type="EMBL" id="CAD8741966.1"/>
    </source>
</evidence>
<evidence type="ECO:0000256" key="4">
    <source>
        <dbReference type="RuleBase" id="RU000304"/>
    </source>
</evidence>
<dbReference type="GO" id="GO:0004674">
    <property type="term" value="F:protein serine/threonine kinase activity"/>
    <property type="evidence" value="ECO:0007669"/>
    <property type="project" value="UniProtKB-KW"/>
</dbReference>
<dbReference type="PANTHER" id="PTHR46699">
    <property type="entry name" value="SERINE/THREONINE-PROTEIN KINASE STN8, CHLOROPLASTIC-RELATED"/>
    <property type="match status" value="1"/>
</dbReference>
<evidence type="ECO:0000259" key="5">
    <source>
        <dbReference type="PROSITE" id="PS50011"/>
    </source>
</evidence>
<proteinExistence type="inferred from homology"/>
<dbReference type="GO" id="GO:0005524">
    <property type="term" value="F:ATP binding"/>
    <property type="evidence" value="ECO:0007669"/>
    <property type="project" value="UniProtKB-UniRule"/>
</dbReference>
<feature type="binding site" evidence="3">
    <location>
        <position position="95"/>
    </location>
    <ligand>
        <name>ATP</name>
        <dbReference type="ChEBI" id="CHEBI:30616"/>
    </ligand>
</feature>
<reference evidence="6" key="1">
    <citation type="submission" date="2021-01" db="EMBL/GenBank/DDBJ databases">
        <authorList>
            <person name="Corre E."/>
            <person name="Pelletier E."/>
            <person name="Niang G."/>
            <person name="Scheremetjew M."/>
            <person name="Finn R."/>
            <person name="Kale V."/>
            <person name="Holt S."/>
            <person name="Cochrane G."/>
            <person name="Meng A."/>
            <person name="Brown T."/>
            <person name="Cohen L."/>
        </authorList>
    </citation>
    <scope>NUCLEOTIDE SEQUENCE</scope>
    <source>
        <strain evidence="6">CCMP441</strain>
    </source>
</reference>
<dbReference type="SMART" id="SM00220">
    <property type="entry name" value="S_TKc"/>
    <property type="match status" value="1"/>
</dbReference>
<dbReference type="PROSITE" id="PS00108">
    <property type="entry name" value="PROTEIN_KINASE_ST"/>
    <property type="match status" value="1"/>
</dbReference>
<evidence type="ECO:0000256" key="1">
    <source>
        <dbReference type="ARBA" id="ARBA00022741"/>
    </source>
</evidence>